<keyword evidence="3" id="KW-1185">Reference proteome</keyword>
<evidence type="ECO:0000256" key="1">
    <source>
        <dbReference type="SAM" id="MobiDB-lite"/>
    </source>
</evidence>
<reference evidence="2 3" key="1">
    <citation type="submission" date="2019-12" db="EMBL/GenBank/DDBJ databases">
        <title>Spirosoma sp. HMF4905 genome sequencing and assembly.</title>
        <authorList>
            <person name="Kang H."/>
            <person name="Cha I."/>
            <person name="Kim H."/>
            <person name="Joh K."/>
        </authorList>
    </citation>
    <scope>NUCLEOTIDE SEQUENCE [LARGE SCALE GENOMIC DNA]</scope>
    <source>
        <strain evidence="2 3">HMF4905</strain>
    </source>
</reference>
<feature type="compositionally biased region" description="Basic and acidic residues" evidence="1">
    <location>
        <begin position="135"/>
        <end position="150"/>
    </location>
</feature>
<evidence type="ECO:0000313" key="3">
    <source>
        <dbReference type="Proteomes" id="UP000436006"/>
    </source>
</evidence>
<dbReference type="RefSeq" id="WP_157587169.1">
    <property type="nucleotide sequence ID" value="NZ_WPIN01000007.1"/>
</dbReference>
<feature type="compositionally biased region" description="Polar residues" evidence="1">
    <location>
        <begin position="117"/>
        <end position="127"/>
    </location>
</feature>
<organism evidence="2 3">
    <name type="scientific">Spirosoma arboris</name>
    <dbReference type="NCBI Taxonomy" id="2682092"/>
    <lineage>
        <taxon>Bacteria</taxon>
        <taxon>Pseudomonadati</taxon>
        <taxon>Bacteroidota</taxon>
        <taxon>Cytophagia</taxon>
        <taxon>Cytophagales</taxon>
        <taxon>Cytophagaceae</taxon>
        <taxon>Spirosoma</taxon>
    </lineage>
</organism>
<feature type="region of interest" description="Disordered" evidence="1">
    <location>
        <begin position="97"/>
        <end position="211"/>
    </location>
</feature>
<evidence type="ECO:0000313" key="2">
    <source>
        <dbReference type="EMBL" id="MVM32459.1"/>
    </source>
</evidence>
<proteinExistence type="predicted"/>
<name>A0A7K1SF67_9BACT</name>
<dbReference type="AlphaFoldDB" id="A0A7K1SF67"/>
<accession>A0A7K1SF67</accession>
<sequence length="211" mass="24668">MTEDEELDLKAQHRKDTVDLTTIHAREWDNFRKRHAEYSQKYGVNYADRLLRKERANLEARFNQELADLDENHFQQLMNYEDPPSSDKSYTLPAYLRGPEFVPEPDRQDIGRGGEKTTISSEDQPQRNLFAIPARKLEEKQTPDRQKDDLDQSQDVMSGMIASQQAGKLKDDPTHKKQMSMSQRFMQGLSYTRAAEKTDRTIDKDKDLDRD</sequence>
<gene>
    <name evidence="2" type="ORF">GO755_20610</name>
</gene>
<feature type="compositionally biased region" description="Basic and acidic residues" evidence="1">
    <location>
        <begin position="104"/>
        <end position="115"/>
    </location>
</feature>
<feature type="compositionally biased region" description="Polar residues" evidence="1">
    <location>
        <begin position="153"/>
        <end position="166"/>
    </location>
</feature>
<dbReference type="Proteomes" id="UP000436006">
    <property type="component" value="Unassembled WGS sequence"/>
</dbReference>
<dbReference type="EMBL" id="WPIN01000007">
    <property type="protein sequence ID" value="MVM32459.1"/>
    <property type="molecule type" value="Genomic_DNA"/>
</dbReference>
<protein>
    <submittedName>
        <fullName evidence="2">Uncharacterized protein</fullName>
    </submittedName>
</protein>
<feature type="compositionally biased region" description="Basic and acidic residues" evidence="1">
    <location>
        <begin position="194"/>
        <end position="211"/>
    </location>
</feature>
<comment type="caution">
    <text evidence="2">The sequence shown here is derived from an EMBL/GenBank/DDBJ whole genome shotgun (WGS) entry which is preliminary data.</text>
</comment>